<keyword evidence="6" id="KW-1185">Reference proteome</keyword>
<accession>A0ABQ2A3I1</accession>
<evidence type="ECO:0000313" key="6">
    <source>
        <dbReference type="Proteomes" id="UP000637774"/>
    </source>
</evidence>
<reference evidence="6" key="1">
    <citation type="journal article" date="2019" name="Int. J. Syst. Evol. Microbiol.">
        <title>The Global Catalogue of Microorganisms (GCM) 10K type strain sequencing project: providing services to taxonomists for standard genome sequencing and annotation.</title>
        <authorList>
            <consortium name="The Broad Institute Genomics Platform"/>
            <consortium name="The Broad Institute Genome Sequencing Center for Infectious Disease"/>
            <person name="Wu L."/>
            <person name="Ma J."/>
        </authorList>
    </citation>
    <scope>NUCLEOTIDE SEQUENCE [LARGE SCALE GENOMIC DNA]</scope>
    <source>
        <strain evidence="6">CGMCC 1.14966</strain>
    </source>
</reference>
<evidence type="ECO:0000313" key="5">
    <source>
        <dbReference type="EMBL" id="GGH84652.1"/>
    </source>
</evidence>
<dbReference type="InterPro" id="IPR002410">
    <property type="entry name" value="Peptidase_S33"/>
</dbReference>
<organism evidence="5 6">
    <name type="scientific">Hymenobacter frigidus</name>
    <dbReference type="NCBI Taxonomy" id="1524095"/>
    <lineage>
        <taxon>Bacteria</taxon>
        <taxon>Pseudomonadati</taxon>
        <taxon>Bacteroidota</taxon>
        <taxon>Cytophagia</taxon>
        <taxon>Cytophagales</taxon>
        <taxon>Hymenobacteraceae</taxon>
        <taxon>Hymenobacter</taxon>
    </lineage>
</organism>
<dbReference type="InterPro" id="IPR000073">
    <property type="entry name" value="AB_hydrolase_1"/>
</dbReference>
<evidence type="ECO:0000256" key="3">
    <source>
        <dbReference type="SAM" id="SignalP"/>
    </source>
</evidence>
<dbReference type="PRINTS" id="PR00793">
    <property type="entry name" value="PROAMNOPTASE"/>
</dbReference>
<dbReference type="EMBL" id="BMGY01000012">
    <property type="protein sequence ID" value="GGH84652.1"/>
    <property type="molecule type" value="Genomic_DNA"/>
</dbReference>
<dbReference type="InterPro" id="IPR050266">
    <property type="entry name" value="AB_hydrolase_sf"/>
</dbReference>
<dbReference type="PANTHER" id="PTHR43798:SF31">
    <property type="entry name" value="AB HYDROLASE SUPERFAMILY PROTEIN YCLE"/>
    <property type="match status" value="1"/>
</dbReference>
<dbReference type="PROSITE" id="PS51257">
    <property type="entry name" value="PROKAR_LIPOPROTEIN"/>
    <property type="match status" value="1"/>
</dbReference>
<evidence type="ECO:0000256" key="1">
    <source>
        <dbReference type="ARBA" id="ARBA00010088"/>
    </source>
</evidence>
<dbReference type="InterPro" id="IPR005945">
    <property type="entry name" value="Pro_imino_pep"/>
</dbReference>
<dbReference type="PANTHER" id="PTHR43798">
    <property type="entry name" value="MONOACYLGLYCEROL LIPASE"/>
    <property type="match status" value="1"/>
</dbReference>
<dbReference type="NCBIfam" id="TIGR01250">
    <property type="entry name" value="pro_imino_pep_2"/>
    <property type="match status" value="1"/>
</dbReference>
<gene>
    <name evidence="5" type="primary">pip3</name>
    <name evidence="5" type="ORF">GCM10011495_17070</name>
</gene>
<feature type="signal peptide" evidence="3">
    <location>
        <begin position="1"/>
        <end position="21"/>
    </location>
</feature>
<feature type="domain" description="AB hydrolase-1" evidence="4">
    <location>
        <begin position="90"/>
        <end position="342"/>
    </location>
</feature>
<dbReference type="RefSeq" id="WP_229748895.1">
    <property type="nucleotide sequence ID" value="NZ_BMGY01000012.1"/>
</dbReference>
<proteinExistence type="inferred from homology"/>
<feature type="chain" id="PRO_5045236423" evidence="3">
    <location>
        <begin position="22"/>
        <end position="368"/>
    </location>
</feature>
<dbReference type="Proteomes" id="UP000637774">
    <property type="component" value="Unassembled WGS sequence"/>
</dbReference>
<dbReference type="SUPFAM" id="SSF53474">
    <property type="entry name" value="alpha/beta-Hydrolases"/>
    <property type="match status" value="1"/>
</dbReference>
<keyword evidence="2" id="KW-0378">Hydrolase</keyword>
<dbReference type="InterPro" id="IPR029058">
    <property type="entry name" value="AB_hydrolase_fold"/>
</dbReference>
<dbReference type="Pfam" id="PF00561">
    <property type="entry name" value="Abhydrolase_1"/>
    <property type="match status" value="1"/>
</dbReference>
<protein>
    <submittedName>
        <fullName evidence="5">Proline iminopeptidase</fullName>
    </submittedName>
</protein>
<sequence length="368" mass="41124">MKSLASLRLMAALLLSTPLVISCSKPAPPDTDTATELATAPVPAGTTTSYFANTETGVQDGNVRMIPISTPKGQFKVWTKRFGNNPKIKVLLLNGGPGATHEYFECMENFLPQEGIEFIYYDQLGCGNSDNPKDTAMWSLPRYVEEVEQVRQALKLDNTNFYLLGHSWGGILAAEYALKYQQNLKGLIISNMMMSCPAYGKYAQEVLAKQMKPEVLAEIRQIEAKKDFQNPRYMALLMPNFYAEHICRLPLDQWPEPITRSFSKMNQSLYVTMQGPSEFGVSGKLLNWDRTADLPKLSVPVLSIGGKYDTMDPEHMRMIASKVQKGNVLICPQGSHMSLYDDQQTYFKGLITFLKSVNEGTMKPGTTL</sequence>
<keyword evidence="3" id="KW-0732">Signal</keyword>
<evidence type="ECO:0000256" key="2">
    <source>
        <dbReference type="ARBA" id="ARBA00022801"/>
    </source>
</evidence>
<comment type="similarity">
    <text evidence="1">Belongs to the peptidase S33 family.</text>
</comment>
<evidence type="ECO:0000259" key="4">
    <source>
        <dbReference type="Pfam" id="PF00561"/>
    </source>
</evidence>
<dbReference type="Gene3D" id="3.40.50.1820">
    <property type="entry name" value="alpha/beta hydrolase"/>
    <property type="match status" value="1"/>
</dbReference>
<comment type="caution">
    <text evidence="5">The sequence shown here is derived from an EMBL/GenBank/DDBJ whole genome shotgun (WGS) entry which is preliminary data.</text>
</comment>
<name>A0ABQ2A3I1_9BACT</name>